<keyword evidence="4" id="KW-1185">Reference proteome</keyword>
<accession>A0A165RSN8</accession>
<sequence length="133" mass="14780">MPSARGQIQYWSFSRSRIVIASLARSLYFAVHIVPVVPFCFSASPSFFLIVALPVRRSVARRVVLPRFDASMHMHETCPASVHTDSSSHYFAQSQALGTSTLALQSPSRQPPPKLLTRHPSPPDDTRSTHIHS</sequence>
<organism evidence="3 4">
    <name type="scientific">Daedalea quercina L-15889</name>
    <dbReference type="NCBI Taxonomy" id="1314783"/>
    <lineage>
        <taxon>Eukaryota</taxon>
        <taxon>Fungi</taxon>
        <taxon>Dikarya</taxon>
        <taxon>Basidiomycota</taxon>
        <taxon>Agaricomycotina</taxon>
        <taxon>Agaricomycetes</taxon>
        <taxon>Polyporales</taxon>
        <taxon>Fomitopsis</taxon>
    </lineage>
</organism>
<keyword evidence="2" id="KW-1133">Transmembrane helix</keyword>
<keyword evidence="2" id="KW-0812">Transmembrane</keyword>
<feature type="region of interest" description="Disordered" evidence="1">
    <location>
        <begin position="102"/>
        <end position="133"/>
    </location>
</feature>
<gene>
    <name evidence="3" type="ORF">DAEQUDRAFT_137899</name>
</gene>
<evidence type="ECO:0000313" key="4">
    <source>
        <dbReference type="Proteomes" id="UP000076727"/>
    </source>
</evidence>
<name>A0A165RSN8_9APHY</name>
<feature type="transmembrane region" description="Helical" evidence="2">
    <location>
        <begin position="27"/>
        <end position="53"/>
    </location>
</feature>
<evidence type="ECO:0000313" key="3">
    <source>
        <dbReference type="EMBL" id="KZT71111.1"/>
    </source>
</evidence>
<dbReference type="Proteomes" id="UP000076727">
    <property type="component" value="Unassembled WGS sequence"/>
</dbReference>
<protein>
    <submittedName>
        <fullName evidence="3">Uncharacterized protein</fullName>
    </submittedName>
</protein>
<feature type="compositionally biased region" description="Basic and acidic residues" evidence="1">
    <location>
        <begin position="121"/>
        <end position="133"/>
    </location>
</feature>
<reference evidence="3 4" key="1">
    <citation type="journal article" date="2016" name="Mol. Biol. Evol.">
        <title>Comparative Genomics of Early-Diverging Mushroom-Forming Fungi Provides Insights into the Origins of Lignocellulose Decay Capabilities.</title>
        <authorList>
            <person name="Nagy L.G."/>
            <person name="Riley R."/>
            <person name="Tritt A."/>
            <person name="Adam C."/>
            <person name="Daum C."/>
            <person name="Floudas D."/>
            <person name="Sun H."/>
            <person name="Yadav J.S."/>
            <person name="Pangilinan J."/>
            <person name="Larsson K.H."/>
            <person name="Matsuura K."/>
            <person name="Barry K."/>
            <person name="Labutti K."/>
            <person name="Kuo R."/>
            <person name="Ohm R.A."/>
            <person name="Bhattacharya S.S."/>
            <person name="Shirouzu T."/>
            <person name="Yoshinaga Y."/>
            <person name="Martin F.M."/>
            <person name="Grigoriev I.V."/>
            <person name="Hibbett D.S."/>
        </authorList>
    </citation>
    <scope>NUCLEOTIDE SEQUENCE [LARGE SCALE GENOMIC DNA]</scope>
    <source>
        <strain evidence="3 4">L-15889</strain>
    </source>
</reference>
<evidence type="ECO:0000256" key="1">
    <source>
        <dbReference type="SAM" id="MobiDB-lite"/>
    </source>
</evidence>
<evidence type="ECO:0000256" key="2">
    <source>
        <dbReference type="SAM" id="Phobius"/>
    </source>
</evidence>
<dbReference type="EMBL" id="KV429047">
    <property type="protein sequence ID" value="KZT71111.1"/>
    <property type="molecule type" value="Genomic_DNA"/>
</dbReference>
<keyword evidence="2" id="KW-0472">Membrane</keyword>
<proteinExistence type="predicted"/>
<dbReference type="AlphaFoldDB" id="A0A165RSN8"/>